<proteinExistence type="predicted"/>
<accession>A0A0F9Q3N5</accession>
<reference evidence="1" key="1">
    <citation type="journal article" date="2015" name="Nature">
        <title>Complex archaea that bridge the gap between prokaryotes and eukaryotes.</title>
        <authorList>
            <person name="Spang A."/>
            <person name="Saw J.H."/>
            <person name="Jorgensen S.L."/>
            <person name="Zaremba-Niedzwiedzka K."/>
            <person name="Martijn J."/>
            <person name="Lind A.E."/>
            <person name="van Eijk R."/>
            <person name="Schleper C."/>
            <person name="Guy L."/>
            <person name="Ettema T.J."/>
        </authorList>
    </citation>
    <scope>NUCLEOTIDE SEQUENCE</scope>
</reference>
<dbReference type="EMBL" id="LAZR01005433">
    <property type="protein sequence ID" value="KKM99992.1"/>
    <property type="molecule type" value="Genomic_DNA"/>
</dbReference>
<gene>
    <name evidence="1" type="ORF">LCGC14_1142290</name>
</gene>
<protein>
    <submittedName>
        <fullName evidence="1">Uncharacterized protein</fullName>
    </submittedName>
</protein>
<organism evidence="1">
    <name type="scientific">marine sediment metagenome</name>
    <dbReference type="NCBI Taxonomy" id="412755"/>
    <lineage>
        <taxon>unclassified sequences</taxon>
        <taxon>metagenomes</taxon>
        <taxon>ecological metagenomes</taxon>
    </lineage>
</organism>
<comment type="caution">
    <text evidence="1">The sequence shown here is derived from an EMBL/GenBank/DDBJ whole genome shotgun (WGS) entry which is preliminary data.</text>
</comment>
<evidence type="ECO:0000313" key="1">
    <source>
        <dbReference type="EMBL" id="KKM99992.1"/>
    </source>
</evidence>
<sequence>MNKQDLEKFFNRLEELLETNGCNAANLANAQIILKEMSSPQKEQEEFLENC</sequence>
<name>A0A0F9Q3N5_9ZZZZ</name>
<dbReference type="AlphaFoldDB" id="A0A0F9Q3N5"/>